<evidence type="ECO:0000313" key="2">
    <source>
        <dbReference type="Proteomes" id="UP000789524"/>
    </source>
</evidence>
<protein>
    <submittedName>
        <fullName evidence="1">(African queen) hypothetical protein</fullName>
    </submittedName>
</protein>
<dbReference type="AlphaFoldDB" id="A0A8J2QP75"/>
<sequence length="101" mass="11255">MNFTICFLCRRNGGKWLVKYPSVKACPGEVTRLEGEWGAWLVSSRQAGAAVPHLIEAARTVDALTAALKAHHYKKALQIVQAFLIQHVKKTENNINQQLIS</sequence>
<keyword evidence="2" id="KW-1185">Reference proteome</keyword>
<comment type="caution">
    <text evidence="1">The sequence shown here is derived from an EMBL/GenBank/DDBJ whole genome shotgun (WGS) entry which is preliminary data.</text>
</comment>
<reference evidence="1" key="1">
    <citation type="submission" date="2021-09" db="EMBL/GenBank/DDBJ databases">
        <authorList>
            <person name="Martin H S."/>
        </authorList>
    </citation>
    <scope>NUCLEOTIDE SEQUENCE</scope>
</reference>
<accession>A0A8J2QP75</accession>
<dbReference type="OrthoDB" id="2186662at2759"/>
<dbReference type="EMBL" id="CAKASE010000056">
    <property type="protein sequence ID" value="CAG9566426.1"/>
    <property type="molecule type" value="Genomic_DNA"/>
</dbReference>
<proteinExistence type="predicted"/>
<name>A0A8J2QP75_9NEOP</name>
<gene>
    <name evidence="1" type="ORF">DCHRY22_LOCUS7069</name>
</gene>
<dbReference type="Proteomes" id="UP000789524">
    <property type="component" value="Unassembled WGS sequence"/>
</dbReference>
<organism evidence="1 2">
    <name type="scientific">Danaus chrysippus</name>
    <name type="common">African queen</name>
    <dbReference type="NCBI Taxonomy" id="151541"/>
    <lineage>
        <taxon>Eukaryota</taxon>
        <taxon>Metazoa</taxon>
        <taxon>Ecdysozoa</taxon>
        <taxon>Arthropoda</taxon>
        <taxon>Hexapoda</taxon>
        <taxon>Insecta</taxon>
        <taxon>Pterygota</taxon>
        <taxon>Neoptera</taxon>
        <taxon>Endopterygota</taxon>
        <taxon>Lepidoptera</taxon>
        <taxon>Glossata</taxon>
        <taxon>Ditrysia</taxon>
        <taxon>Papilionoidea</taxon>
        <taxon>Nymphalidae</taxon>
        <taxon>Danainae</taxon>
        <taxon>Danaini</taxon>
        <taxon>Danaina</taxon>
        <taxon>Danaus</taxon>
        <taxon>Anosia</taxon>
    </lineage>
</organism>
<evidence type="ECO:0000313" key="1">
    <source>
        <dbReference type="EMBL" id="CAG9566426.1"/>
    </source>
</evidence>